<dbReference type="STRING" id="71784.A0A1Y2BBB1"/>
<dbReference type="AlphaFoldDB" id="A0A1Y2BBB1"/>
<protein>
    <submittedName>
        <fullName evidence="2">Uncharacterized protein</fullName>
    </submittedName>
</protein>
<keyword evidence="3" id="KW-1185">Reference proteome</keyword>
<comment type="caution">
    <text evidence="2">The sequence shown here is derived from an EMBL/GenBank/DDBJ whole genome shotgun (WGS) entry which is preliminary data.</text>
</comment>
<dbReference type="Proteomes" id="UP000193986">
    <property type="component" value="Unassembled WGS sequence"/>
</dbReference>
<dbReference type="OrthoDB" id="359154at2759"/>
<evidence type="ECO:0000313" key="3">
    <source>
        <dbReference type="Proteomes" id="UP000193986"/>
    </source>
</evidence>
<reference evidence="2 3" key="1">
    <citation type="submission" date="2016-07" db="EMBL/GenBank/DDBJ databases">
        <title>Pervasive Adenine N6-methylation of Active Genes in Fungi.</title>
        <authorList>
            <consortium name="DOE Joint Genome Institute"/>
            <person name="Mondo S.J."/>
            <person name="Dannebaum R.O."/>
            <person name="Kuo R.C."/>
            <person name="Labutti K."/>
            <person name="Haridas S."/>
            <person name="Kuo A."/>
            <person name="Salamov A."/>
            <person name="Ahrendt S.R."/>
            <person name="Lipzen A."/>
            <person name="Sullivan W."/>
            <person name="Andreopoulos W.B."/>
            <person name="Clum A."/>
            <person name="Lindquist E."/>
            <person name="Daum C."/>
            <person name="Ramamoorthy G.K."/>
            <person name="Gryganskyi A."/>
            <person name="Culley D."/>
            <person name="Magnuson J.K."/>
            <person name="James T.Y."/>
            <person name="O'Malley M.A."/>
            <person name="Stajich J.E."/>
            <person name="Spatafora J.W."/>
            <person name="Visel A."/>
            <person name="Grigoriev I.V."/>
        </authorList>
    </citation>
    <scope>NUCLEOTIDE SEQUENCE [LARGE SCALE GENOMIC DNA]</scope>
    <source>
        <strain evidence="2 3">68-887.2</strain>
    </source>
</reference>
<evidence type="ECO:0000313" key="2">
    <source>
        <dbReference type="EMBL" id="ORY31986.1"/>
    </source>
</evidence>
<name>A0A1Y2BBB1_9TREE</name>
<organism evidence="2 3">
    <name type="scientific">Naematelia encephala</name>
    <dbReference type="NCBI Taxonomy" id="71784"/>
    <lineage>
        <taxon>Eukaryota</taxon>
        <taxon>Fungi</taxon>
        <taxon>Dikarya</taxon>
        <taxon>Basidiomycota</taxon>
        <taxon>Agaricomycotina</taxon>
        <taxon>Tremellomycetes</taxon>
        <taxon>Tremellales</taxon>
        <taxon>Naemateliaceae</taxon>
        <taxon>Naematelia</taxon>
    </lineage>
</organism>
<accession>A0A1Y2BBB1</accession>
<evidence type="ECO:0000256" key="1">
    <source>
        <dbReference type="SAM" id="MobiDB-lite"/>
    </source>
</evidence>
<dbReference type="EMBL" id="MCFC01000012">
    <property type="protein sequence ID" value="ORY31986.1"/>
    <property type="molecule type" value="Genomic_DNA"/>
</dbReference>
<feature type="region of interest" description="Disordered" evidence="1">
    <location>
        <begin position="528"/>
        <end position="548"/>
    </location>
</feature>
<proteinExistence type="predicted"/>
<dbReference type="InParanoid" id="A0A1Y2BBB1"/>
<gene>
    <name evidence="2" type="ORF">BCR39DRAFT_524948</name>
</gene>
<sequence>MASTSVEELGKLVSLHFPKNFRHLGPYSPARLEKLRGVKWGWKGKPPVKYNGRDRAPQSAWIRGSHNRDIDPKLRIKRWNIQPGDHVRLLVGTKKDKFVDEESREGGYKTYRVKEIFSSQNRLTLDGLTNKRSQVYPAKPPAPEDFEQWDRIDQERWNQRYTPLPAPLRRIHYSNVQLCVETFEDAKQISYAKHIKAGAIQVYKRDNGSGQPHELEYRWNRYYVGLKKSAENSSTLAPSGEHRWPIKSSKISPPRAASELDTDPGVSQQQTLRVVSPEEIAANPQIDSSILGVSERSPAPTNQVFADAYITDRDARSNPLIDDLMPLYLSEELSNRMAKHKIDADFWAKRFYESRERVQAGKKAVVEWRAGGRDSDLRAIMDLPIAGLEGVPLIPRTAKEVREAAQEEFDEQIAESRRTPRTMWKRGRSFSPERFRLWPEVRSELAKRILSSRFKEAEIMVDGKVDESLLDAAEVIRLDKTRDQFIWVKNARGLELSRKRRAKAKRDQRLSVRMSTLKLKRGKNMVIPSDAQAPAGPGGVPVPSTAQRKVSPYQGKPIAWGGVNVALRRLEARVRAKRDAQSS</sequence>
<feature type="region of interest" description="Disordered" evidence="1">
    <location>
        <begin position="231"/>
        <end position="269"/>
    </location>
</feature>